<gene>
    <name evidence="8" type="ORF">DMC30DRAFT_386557</name>
</gene>
<dbReference type="InterPro" id="IPR036259">
    <property type="entry name" value="MFS_trans_sf"/>
</dbReference>
<dbReference type="STRING" id="5288.A0A5C5G611"/>
<dbReference type="InterPro" id="IPR011701">
    <property type="entry name" value="MFS"/>
</dbReference>
<dbReference type="PROSITE" id="PS50850">
    <property type="entry name" value="MFS"/>
    <property type="match status" value="1"/>
</dbReference>
<feature type="transmembrane region" description="Helical" evidence="6">
    <location>
        <begin position="283"/>
        <end position="308"/>
    </location>
</feature>
<proteinExistence type="predicted"/>
<evidence type="ECO:0000256" key="4">
    <source>
        <dbReference type="ARBA" id="ARBA00023136"/>
    </source>
</evidence>
<evidence type="ECO:0000256" key="1">
    <source>
        <dbReference type="ARBA" id="ARBA00004141"/>
    </source>
</evidence>
<dbReference type="OrthoDB" id="3357846at2759"/>
<comment type="subcellular location">
    <subcellularLocation>
        <location evidence="1">Membrane</location>
        <topology evidence="1">Multi-pass membrane protein</topology>
    </subcellularLocation>
</comment>
<feature type="transmembrane region" description="Helical" evidence="6">
    <location>
        <begin position="523"/>
        <end position="547"/>
    </location>
</feature>
<dbReference type="Gene3D" id="1.20.1250.20">
    <property type="entry name" value="MFS general substrate transporter like domains"/>
    <property type="match status" value="1"/>
</dbReference>
<dbReference type="PANTHER" id="PTHR23502">
    <property type="entry name" value="MAJOR FACILITATOR SUPERFAMILY"/>
    <property type="match status" value="1"/>
</dbReference>
<dbReference type="GO" id="GO:1990961">
    <property type="term" value="P:xenobiotic detoxification by transmembrane export across the plasma membrane"/>
    <property type="evidence" value="ECO:0007669"/>
    <property type="project" value="TreeGrafter"/>
</dbReference>
<feature type="transmembrane region" description="Helical" evidence="6">
    <location>
        <begin position="395"/>
        <end position="421"/>
    </location>
</feature>
<reference evidence="8 9" key="1">
    <citation type="submission" date="2019-03" db="EMBL/GenBank/DDBJ databases">
        <title>Rhodosporidium diobovatum UCD-FST 08-225 genome sequencing, assembly, and annotation.</title>
        <authorList>
            <person name="Fakankun I.U."/>
            <person name="Fristensky B."/>
            <person name="Levin D.B."/>
        </authorList>
    </citation>
    <scope>NUCLEOTIDE SEQUENCE [LARGE SCALE GENOMIC DNA]</scope>
    <source>
        <strain evidence="8 9">UCD-FST 08-225</strain>
    </source>
</reference>
<keyword evidence="9" id="KW-1185">Reference proteome</keyword>
<feature type="transmembrane region" description="Helical" evidence="6">
    <location>
        <begin position="466"/>
        <end position="487"/>
    </location>
</feature>
<dbReference type="CDD" id="cd17323">
    <property type="entry name" value="MFS_Tpo1_MDR_like"/>
    <property type="match status" value="1"/>
</dbReference>
<feature type="transmembrane region" description="Helical" evidence="6">
    <location>
        <begin position="433"/>
        <end position="454"/>
    </location>
</feature>
<dbReference type="SUPFAM" id="SSF103473">
    <property type="entry name" value="MFS general substrate transporter"/>
    <property type="match status" value="1"/>
</dbReference>
<dbReference type="EMBL" id="SOZI01000002">
    <property type="protein sequence ID" value="TNY24485.1"/>
    <property type="molecule type" value="Genomic_DNA"/>
</dbReference>
<keyword evidence="3 6" id="KW-1133">Transmembrane helix</keyword>
<keyword evidence="2 6" id="KW-0812">Transmembrane</keyword>
<feature type="region of interest" description="Disordered" evidence="5">
    <location>
        <begin position="40"/>
        <end position="90"/>
    </location>
</feature>
<protein>
    <submittedName>
        <fullName evidence="8">Putative caffeine resistance protein</fullName>
    </submittedName>
</protein>
<dbReference type="FunFam" id="1.20.1250.20:FF:000011">
    <property type="entry name" value="MFS multidrug transporter, putative"/>
    <property type="match status" value="1"/>
</dbReference>
<evidence type="ECO:0000313" key="9">
    <source>
        <dbReference type="Proteomes" id="UP000311382"/>
    </source>
</evidence>
<feature type="transmembrane region" description="Helical" evidence="6">
    <location>
        <begin position="188"/>
        <end position="208"/>
    </location>
</feature>
<feature type="transmembrane region" description="Helical" evidence="6">
    <location>
        <begin position="499"/>
        <end position="517"/>
    </location>
</feature>
<feature type="transmembrane region" description="Helical" evidence="6">
    <location>
        <begin position="153"/>
        <end position="176"/>
    </location>
</feature>
<evidence type="ECO:0000313" key="8">
    <source>
        <dbReference type="EMBL" id="TNY24485.1"/>
    </source>
</evidence>
<keyword evidence="4 6" id="KW-0472">Membrane</keyword>
<comment type="caution">
    <text evidence="8">The sequence shown here is derived from an EMBL/GenBank/DDBJ whole genome shotgun (WGS) entry which is preliminary data.</text>
</comment>
<feature type="transmembrane region" description="Helical" evidence="6">
    <location>
        <begin position="244"/>
        <end position="271"/>
    </location>
</feature>
<dbReference type="InterPro" id="IPR020846">
    <property type="entry name" value="MFS_dom"/>
</dbReference>
<feature type="transmembrane region" description="Helical" evidence="6">
    <location>
        <begin position="214"/>
        <end position="232"/>
    </location>
</feature>
<dbReference type="GO" id="GO:0015244">
    <property type="term" value="F:fluconazole transmembrane transporter activity"/>
    <property type="evidence" value="ECO:0007669"/>
    <property type="project" value="TreeGrafter"/>
</dbReference>
<dbReference type="Proteomes" id="UP000311382">
    <property type="component" value="Unassembled WGS sequence"/>
</dbReference>
<evidence type="ECO:0000256" key="6">
    <source>
        <dbReference type="SAM" id="Phobius"/>
    </source>
</evidence>
<evidence type="ECO:0000259" key="7">
    <source>
        <dbReference type="PROSITE" id="PS50850"/>
    </source>
</evidence>
<dbReference type="GO" id="GO:0005886">
    <property type="term" value="C:plasma membrane"/>
    <property type="evidence" value="ECO:0007669"/>
    <property type="project" value="TreeGrafter"/>
</dbReference>
<organism evidence="8 9">
    <name type="scientific">Rhodotorula diobovata</name>
    <dbReference type="NCBI Taxonomy" id="5288"/>
    <lineage>
        <taxon>Eukaryota</taxon>
        <taxon>Fungi</taxon>
        <taxon>Dikarya</taxon>
        <taxon>Basidiomycota</taxon>
        <taxon>Pucciniomycotina</taxon>
        <taxon>Microbotryomycetes</taxon>
        <taxon>Sporidiobolales</taxon>
        <taxon>Sporidiobolaceae</taxon>
        <taxon>Rhodotorula</taxon>
    </lineage>
</organism>
<dbReference type="Pfam" id="PF07690">
    <property type="entry name" value="MFS_1"/>
    <property type="match status" value="1"/>
</dbReference>
<sequence length="563" mass="61516">MLDIVRDSSFGQIVNWASNGRLLPYRDQLSDYVVPSRYLQQRDSATDKPAGSTLPRTLSDAPTVVSGPTSFGSNDGDLEKHSVPAEVASSQPASATYPWLVDFEENDPDRPKNWSSGKRFGVASLIMLLTFSVYIGSAIYTPSIPGIMAEFDIGLVGATSGLTLFVAAYGLGPMLFSPMQEIPRWGRNPVYIIGLALFVIFQIPGVLAKNVATILVFRFLSGFVGSPALATGGASMADIYEPQFLPVAIGAWAIGAVCGPIFGPVIGGFAAEGENWRWPLLELLWISGFGFVVLFFLLPETMESTILVRRAERLRKLTGNPLLKAPAEVDQGDDDKLGKVLKENVFRAFRLALEPALAVAHAYIALVYAIFYLWFESFPKVFQGIHGFSLGTGGLPYLTFVVVAVFTFIGYLAYLQLVIVPRMARNPNLPPEVWLEIALYASVFIPVSLFWFGWSARESVHWMVPLIGAALYQPGIFLAFQGIMLYVSMSYPRYAGPVLAGNTLFRSVFASVFPLFGDKFFNALTIGGGSSLLAGVSILMIPLLWMIMKYGPVLRARSKFAQA</sequence>
<evidence type="ECO:0000256" key="2">
    <source>
        <dbReference type="ARBA" id="ARBA00022692"/>
    </source>
</evidence>
<name>A0A5C5G611_9BASI</name>
<feature type="domain" description="Major facilitator superfamily (MFS) profile" evidence="7">
    <location>
        <begin position="122"/>
        <end position="563"/>
    </location>
</feature>
<dbReference type="AlphaFoldDB" id="A0A5C5G611"/>
<feature type="transmembrane region" description="Helical" evidence="6">
    <location>
        <begin position="356"/>
        <end position="375"/>
    </location>
</feature>
<accession>A0A5C5G611</accession>
<feature type="transmembrane region" description="Helical" evidence="6">
    <location>
        <begin position="120"/>
        <end position="141"/>
    </location>
</feature>
<dbReference type="PANTHER" id="PTHR23502:SF23">
    <property type="entry name" value="FLUCONAZOLE RESISTANCE PROTEIN 1"/>
    <property type="match status" value="1"/>
</dbReference>
<evidence type="ECO:0000256" key="3">
    <source>
        <dbReference type="ARBA" id="ARBA00022989"/>
    </source>
</evidence>
<evidence type="ECO:0000256" key="5">
    <source>
        <dbReference type="SAM" id="MobiDB-lite"/>
    </source>
</evidence>